<evidence type="ECO:0000313" key="4">
    <source>
        <dbReference type="Proteomes" id="UP000326202"/>
    </source>
</evidence>
<protein>
    <recommendedName>
        <fullName evidence="2">Glycine-zipper-containing OmpA-like membrane domain-containing protein</fullName>
    </recommendedName>
</protein>
<dbReference type="AlphaFoldDB" id="A0A5J6MQE8"/>
<dbReference type="Proteomes" id="UP000326202">
    <property type="component" value="Chromosome"/>
</dbReference>
<keyword evidence="4" id="KW-1185">Reference proteome</keyword>
<gene>
    <name evidence="3" type="ORF">FRZ44_47340</name>
</gene>
<feature type="domain" description="Glycine-zipper-containing OmpA-like membrane" evidence="2">
    <location>
        <begin position="62"/>
        <end position="101"/>
    </location>
</feature>
<accession>A0A5J6MQE8</accession>
<dbReference type="KEGG" id="htq:FRZ44_47340"/>
<organism evidence="3 4">
    <name type="scientific">Hypericibacter terrae</name>
    <dbReference type="NCBI Taxonomy" id="2602015"/>
    <lineage>
        <taxon>Bacteria</taxon>
        <taxon>Pseudomonadati</taxon>
        <taxon>Pseudomonadota</taxon>
        <taxon>Alphaproteobacteria</taxon>
        <taxon>Rhodospirillales</taxon>
        <taxon>Dongiaceae</taxon>
        <taxon>Hypericibacter</taxon>
    </lineage>
</organism>
<dbReference type="InterPro" id="IPR025693">
    <property type="entry name" value="Gly-zipper_OmpA-like_dom"/>
</dbReference>
<dbReference type="Pfam" id="PF13436">
    <property type="entry name" value="Gly-zipper_OmpA"/>
    <property type="match status" value="1"/>
</dbReference>
<dbReference type="EMBL" id="CP042906">
    <property type="protein sequence ID" value="QEX19421.1"/>
    <property type="molecule type" value="Genomic_DNA"/>
</dbReference>
<feature type="signal peptide" evidence="1">
    <location>
        <begin position="1"/>
        <end position="15"/>
    </location>
</feature>
<reference evidence="3 4" key="1">
    <citation type="submission" date="2019-08" db="EMBL/GenBank/DDBJ databases">
        <title>Hyperibacter terrae gen. nov., sp. nov. and Hyperibacter viscosus sp. nov., two new members in the family Rhodospirillaceae isolated from the rhizosphere of Hypericum perforatum.</title>
        <authorList>
            <person name="Noviana Z."/>
        </authorList>
    </citation>
    <scope>NUCLEOTIDE SEQUENCE [LARGE SCALE GENOMIC DNA]</scope>
    <source>
        <strain evidence="3 4">R5913</strain>
    </source>
</reference>
<evidence type="ECO:0000313" key="3">
    <source>
        <dbReference type="EMBL" id="QEX19421.1"/>
    </source>
</evidence>
<name>A0A5J6MQE8_9PROT</name>
<evidence type="ECO:0000259" key="2">
    <source>
        <dbReference type="Pfam" id="PF13436"/>
    </source>
</evidence>
<sequence length="135" mass="13569">MLIMLMATLATPAAAQQMYVYPSKGQSAEQQAKDTQECQGWAVQQAGSPYGTTASQPSGGVVRGAAGGAALGAVGGAIAGDAGQGAAIGAATGALFGGIRQHRQRNQQASQQQNQADAYNRALAACLQGRGYTVN</sequence>
<evidence type="ECO:0000256" key="1">
    <source>
        <dbReference type="SAM" id="SignalP"/>
    </source>
</evidence>
<keyword evidence="1" id="KW-0732">Signal</keyword>
<proteinExistence type="predicted"/>
<feature type="chain" id="PRO_5023837706" description="Glycine-zipper-containing OmpA-like membrane domain-containing protein" evidence="1">
    <location>
        <begin position="16"/>
        <end position="135"/>
    </location>
</feature>